<dbReference type="CDD" id="cd12148">
    <property type="entry name" value="fungal_TF_MHR"/>
    <property type="match status" value="1"/>
</dbReference>
<dbReference type="GO" id="GO:0006351">
    <property type="term" value="P:DNA-templated transcription"/>
    <property type="evidence" value="ECO:0007669"/>
    <property type="project" value="InterPro"/>
</dbReference>
<keyword evidence="6" id="KW-0175">Coiled coil</keyword>
<evidence type="ECO:0000256" key="3">
    <source>
        <dbReference type="ARBA" id="ARBA00023125"/>
    </source>
</evidence>
<dbReference type="GO" id="GO:0005634">
    <property type="term" value="C:nucleus"/>
    <property type="evidence" value="ECO:0007669"/>
    <property type="project" value="TreeGrafter"/>
</dbReference>
<dbReference type="SMART" id="SM00906">
    <property type="entry name" value="Fungal_trans"/>
    <property type="match status" value="1"/>
</dbReference>
<evidence type="ECO:0000256" key="2">
    <source>
        <dbReference type="ARBA" id="ARBA00023015"/>
    </source>
</evidence>
<dbReference type="Proteomes" id="UP001202479">
    <property type="component" value="Unassembled WGS sequence"/>
</dbReference>
<dbReference type="InterPro" id="IPR007219">
    <property type="entry name" value="XnlR_reg_dom"/>
</dbReference>
<dbReference type="CDD" id="cd00067">
    <property type="entry name" value="GAL4"/>
    <property type="match status" value="1"/>
</dbReference>
<dbReference type="InterPro" id="IPR050675">
    <property type="entry name" value="OAF3"/>
</dbReference>
<dbReference type="EMBL" id="JAHUZD010000025">
    <property type="protein sequence ID" value="KAI3406236.2"/>
    <property type="molecule type" value="Genomic_DNA"/>
</dbReference>
<evidence type="ECO:0000256" key="4">
    <source>
        <dbReference type="ARBA" id="ARBA00023163"/>
    </source>
</evidence>
<feature type="region of interest" description="Disordered" evidence="7">
    <location>
        <begin position="1075"/>
        <end position="1113"/>
    </location>
</feature>
<dbReference type="PANTHER" id="PTHR31069">
    <property type="entry name" value="OLEATE-ACTIVATED TRANSCRIPTION FACTOR 1-RELATED"/>
    <property type="match status" value="1"/>
</dbReference>
<dbReference type="SUPFAM" id="SSF57701">
    <property type="entry name" value="Zn2/Cys6 DNA-binding domain"/>
    <property type="match status" value="1"/>
</dbReference>
<dbReference type="PROSITE" id="PS00463">
    <property type="entry name" value="ZN2_CY6_FUNGAL_1"/>
    <property type="match status" value="1"/>
</dbReference>
<feature type="compositionally biased region" description="Polar residues" evidence="7">
    <location>
        <begin position="98"/>
        <end position="116"/>
    </location>
</feature>
<reference evidence="9" key="1">
    <citation type="journal article" date="2022" name="DNA Res.">
        <title>Genome analysis of five recently described species of the CUG-Ser clade uncovers Candida theae as a new hybrid lineage with pathogenic potential in the Candida parapsilosis species complex.</title>
        <authorList>
            <person name="Mixao V."/>
            <person name="Del Olmo V."/>
            <person name="Hegedusova E."/>
            <person name="Saus E."/>
            <person name="Pryszcz L."/>
            <person name="Cillingova A."/>
            <person name="Nosek J."/>
            <person name="Gabaldon T."/>
        </authorList>
    </citation>
    <scope>NUCLEOTIDE SEQUENCE</scope>
    <source>
        <strain evidence="9">CBS 10844</strain>
    </source>
</reference>
<dbReference type="GO" id="GO:0008270">
    <property type="term" value="F:zinc ion binding"/>
    <property type="evidence" value="ECO:0007669"/>
    <property type="project" value="InterPro"/>
</dbReference>
<dbReference type="Pfam" id="PF00172">
    <property type="entry name" value="Zn_clus"/>
    <property type="match status" value="1"/>
</dbReference>
<accession>A0AAI9WZB4</accession>
<sequence length="1145" mass="129755">MSEILTGTNGVPENGQVMRRRKRATRVCTQCKKRKIRCDRQLPCSNCVKSRGKLECHYDEESGAASASSNILLSSKTRALPYEQSAKQPLQFLNFNSHNMTTKSDTSEGASDSIKTNGKRERSNDNLRDSSSSRSSSSSSRSANGKKKMKSADNVSISLNELRKLKERLATIESNLGSAKTKMSEPQRTTPLQYSISSPKLSIPMMNNQNWPSNVPSSIQSFGSHSGLSPQPQFSTTHKLSNTRHQSPNIQLPPINVKDGISPYESSDYNGSSVGSIPSNNPPLSNLARLPTNLIGVNPYLNETETINFYENYSSVFCKDTRRISYGPFAWSSLMKRDQVLSTLWEYIGKQKESSKDFVFCSGSNEITHEKTQLVTSEPKESEMHFRKKMLETGGYSDVVPYDLLKEKMKKNLKKETIPLGLTLYEGPLSCELQLVDKIKQILPKKKVIWKLVDRFFTWCYPFLPFLDEVDFVEWVEKIVGPKSFDDVNIEEVKIERRLDLAVIGILLIVMRLAYLSLFSNKLSVNEERLNSTDPSEEVQDTKYMMRNPISINTIAIANACLYQFDILRRTSMPVLQLAIFIKFYHTFAPEDGDDGDGADSNALTAMMIQMAYSLGLYREPNNYPGILNNKKLNHLGRKIWHLLVMIDIHNAYSFGSPLLIDSNSYDTKVPFHEDGNENLKDKELDRYITERYFPSNTELNEMVKSILIKTLNVSGRVKLCELCNLLSEFEVKMAQKYTSLKDCLTIRESESHIFSRNFSSKFFISLKSFLVSIYFHIFLHYEHKDVQLSFFYLKKILKIAATEIMPHYFELLGNSEVICDSFINPKLQQIIHKSNQIFIAMIIRVNLSIYFLKSQSDHESKCFSDTSYYNYYKELCKFSSCLTRCAEVSIAAVSKLSTRYFYAWKLTKSHTYLLKLVTTLDFYKDPLHIARPNLRLPEFSTNQISDLVEMCESALRILGKVGLQGNEFCSDVSYKQFKHQNSEVSTISSTKQSDNSTTDLVDLSTPASNVSLDGKAYTNEFGLDLVNNAEIDSIWLQMLSTQQQQQQQQFIPQSPGGQSVPYLSPLTGQLSSEQANINNSKPSPSPFPGQSNQSAMQPISTPGQIYETPFTLGFPRPPSSGFGVDENGSVDLFAELPLNQMFNL</sequence>
<evidence type="ECO:0000256" key="1">
    <source>
        <dbReference type="ARBA" id="ARBA00022723"/>
    </source>
</evidence>
<keyword evidence="1" id="KW-0479">Metal-binding</keyword>
<feature type="compositionally biased region" description="Low complexity" evidence="7">
    <location>
        <begin position="130"/>
        <end position="142"/>
    </location>
</feature>
<feature type="compositionally biased region" description="Polar residues" evidence="7">
    <location>
        <begin position="1075"/>
        <end position="1104"/>
    </location>
</feature>
<dbReference type="InterPro" id="IPR036864">
    <property type="entry name" value="Zn2-C6_fun-type_DNA-bd_sf"/>
</dbReference>
<keyword evidence="2" id="KW-0805">Transcription regulation</keyword>
<proteinExistence type="predicted"/>
<organism evidence="9 10">
    <name type="scientific">Candida oxycetoniae</name>
    <dbReference type="NCBI Taxonomy" id="497107"/>
    <lineage>
        <taxon>Eukaryota</taxon>
        <taxon>Fungi</taxon>
        <taxon>Dikarya</taxon>
        <taxon>Ascomycota</taxon>
        <taxon>Saccharomycotina</taxon>
        <taxon>Pichiomycetes</taxon>
        <taxon>Debaryomycetaceae</taxon>
        <taxon>Candida/Lodderomyces clade</taxon>
        <taxon>Candida</taxon>
    </lineage>
</organism>
<protein>
    <submittedName>
        <fullName evidence="9">MRR1</fullName>
    </submittedName>
</protein>
<feature type="region of interest" description="Disordered" evidence="7">
    <location>
        <begin position="98"/>
        <end position="155"/>
    </location>
</feature>
<evidence type="ECO:0000256" key="6">
    <source>
        <dbReference type="SAM" id="Coils"/>
    </source>
</evidence>
<dbReference type="AlphaFoldDB" id="A0AAI9WZB4"/>
<keyword evidence="3" id="KW-0238">DNA-binding</keyword>
<keyword evidence="10" id="KW-1185">Reference proteome</keyword>
<keyword evidence="5" id="KW-0539">Nucleus</keyword>
<comment type="caution">
    <text evidence="9">The sequence shown here is derived from an EMBL/GenBank/DDBJ whole genome shotgun (WGS) entry which is preliminary data.</text>
</comment>
<feature type="compositionally biased region" description="Basic and acidic residues" evidence="7">
    <location>
        <begin position="118"/>
        <end position="128"/>
    </location>
</feature>
<dbReference type="GO" id="GO:0045944">
    <property type="term" value="P:positive regulation of transcription by RNA polymerase II"/>
    <property type="evidence" value="ECO:0007669"/>
    <property type="project" value="TreeGrafter"/>
</dbReference>
<keyword evidence="4" id="KW-0804">Transcription</keyword>
<feature type="compositionally biased region" description="Polar residues" evidence="7">
    <location>
        <begin position="219"/>
        <end position="250"/>
    </location>
</feature>
<dbReference type="GeneID" id="73378695"/>
<dbReference type="GO" id="GO:0000981">
    <property type="term" value="F:DNA-binding transcription factor activity, RNA polymerase II-specific"/>
    <property type="evidence" value="ECO:0007669"/>
    <property type="project" value="InterPro"/>
</dbReference>
<evidence type="ECO:0000259" key="8">
    <source>
        <dbReference type="PROSITE" id="PS50048"/>
    </source>
</evidence>
<evidence type="ECO:0000313" key="9">
    <source>
        <dbReference type="EMBL" id="KAI3406236.2"/>
    </source>
</evidence>
<dbReference type="GO" id="GO:0000978">
    <property type="term" value="F:RNA polymerase II cis-regulatory region sequence-specific DNA binding"/>
    <property type="evidence" value="ECO:0007669"/>
    <property type="project" value="TreeGrafter"/>
</dbReference>
<feature type="coiled-coil region" evidence="6">
    <location>
        <begin position="155"/>
        <end position="182"/>
    </location>
</feature>
<evidence type="ECO:0000256" key="5">
    <source>
        <dbReference type="ARBA" id="ARBA00023242"/>
    </source>
</evidence>
<feature type="region of interest" description="Disordered" evidence="7">
    <location>
        <begin position="219"/>
        <end position="256"/>
    </location>
</feature>
<feature type="domain" description="Zn(2)-C6 fungal-type" evidence="8">
    <location>
        <begin position="27"/>
        <end position="58"/>
    </location>
</feature>
<evidence type="ECO:0000256" key="7">
    <source>
        <dbReference type="SAM" id="MobiDB-lite"/>
    </source>
</evidence>
<evidence type="ECO:0000313" key="10">
    <source>
        <dbReference type="Proteomes" id="UP001202479"/>
    </source>
</evidence>
<name>A0AAI9WZB4_9ASCO</name>
<dbReference type="RefSeq" id="XP_049181981.1">
    <property type="nucleotide sequence ID" value="XM_049322162.1"/>
</dbReference>
<gene>
    <name evidence="9" type="ORF">KGF56_001078</name>
</gene>
<dbReference type="Gene3D" id="4.10.240.10">
    <property type="entry name" value="Zn(2)-C6 fungal-type DNA-binding domain"/>
    <property type="match status" value="1"/>
</dbReference>
<dbReference type="PROSITE" id="PS50048">
    <property type="entry name" value="ZN2_CY6_FUNGAL_2"/>
    <property type="match status" value="1"/>
</dbReference>
<dbReference type="PANTHER" id="PTHR31069:SF12">
    <property type="entry name" value="TRANSCRIPTION FACTOR DOMAIN-CONTAINING PROTEIN"/>
    <property type="match status" value="1"/>
</dbReference>
<dbReference type="InterPro" id="IPR001138">
    <property type="entry name" value="Zn2Cys6_DnaBD"/>
</dbReference>
<dbReference type="SMART" id="SM00066">
    <property type="entry name" value="GAL4"/>
    <property type="match status" value="1"/>
</dbReference>